<dbReference type="OrthoDB" id="6359816at2759"/>
<name>A0A1B7MWC5_9AGAM</name>
<organism evidence="1 2">
    <name type="scientific">Rhizopogon vinicolor AM-OR11-026</name>
    <dbReference type="NCBI Taxonomy" id="1314800"/>
    <lineage>
        <taxon>Eukaryota</taxon>
        <taxon>Fungi</taxon>
        <taxon>Dikarya</taxon>
        <taxon>Basidiomycota</taxon>
        <taxon>Agaricomycotina</taxon>
        <taxon>Agaricomycetes</taxon>
        <taxon>Agaricomycetidae</taxon>
        <taxon>Boletales</taxon>
        <taxon>Suillineae</taxon>
        <taxon>Rhizopogonaceae</taxon>
        <taxon>Rhizopogon</taxon>
    </lineage>
</organism>
<keyword evidence="2" id="KW-1185">Reference proteome</keyword>
<dbReference type="STRING" id="1314800.A0A1B7MWC5"/>
<gene>
    <name evidence="1" type="ORF">K503DRAFT_801651</name>
</gene>
<evidence type="ECO:0008006" key="3">
    <source>
        <dbReference type="Google" id="ProtNLM"/>
    </source>
</evidence>
<dbReference type="InterPro" id="IPR011333">
    <property type="entry name" value="SKP1/BTB/POZ_sf"/>
</dbReference>
<evidence type="ECO:0000313" key="2">
    <source>
        <dbReference type="Proteomes" id="UP000092154"/>
    </source>
</evidence>
<evidence type="ECO:0000313" key="1">
    <source>
        <dbReference type="EMBL" id="OAX36905.1"/>
    </source>
</evidence>
<dbReference type="Proteomes" id="UP000092154">
    <property type="component" value="Unassembled WGS sequence"/>
</dbReference>
<dbReference type="InParanoid" id="A0A1B7MWC5"/>
<accession>A0A1B7MWC5</accession>
<sequence>MSRNQAQINFLLRKSLSGDLIDTQYYLFSARSKCEGAATKPQALFANDEALAASSEYFSSLLSEKSLNDPALVELQDYHACEEAISLNDYGYASDSDLDEEGEGASATVLQGNEKLELEANVLKRSQRIIPTRRILVTDTAFKTWQALLYYLYTGEIVFAPLRSQPNRTATSGSLDTLPPCSPKSMYRLACKIKHAELQDKSFVAIRSSLTEHNVIQELSSSPASRFPHILEMEVESLFEHVTTPAVKKDYPTLIKRIAGADLPHGADVLIQLHEKMLNQHYPRTVSPSPSTPSSHAYVLVRGR</sequence>
<proteinExistence type="predicted"/>
<dbReference type="AlphaFoldDB" id="A0A1B7MWC5"/>
<dbReference type="Gene3D" id="3.30.710.10">
    <property type="entry name" value="Potassium Channel Kv1.1, Chain A"/>
    <property type="match status" value="1"/>
</dbReference>
<dbReference type="EMBL" id="KV448385">
    <property type="protein sequence ID" value="OAX36905.1"/>
    <property type="molecule type" value="Genomic_DNA"/>
</dbReference>
<reference evidence="1 2" key="1">
    <citation type="submission" date="2016-06" db="EMBL/GenBank/DDBJ databases">
        <title>Comparative genomics of the ectomycorrhizal sister species Rhizopogon vinicolor and Rhizopogon vesiculosus (Basidiomycota: Boletales) reveals a divergence of the mating type B locus.</title>
        <authorList>
            <consortium name="DOE Joint Genome Institute"/>
            <person name="Mujic A.B."/>
            <person name="Kuo A."/>
            <person name="Tritt A."/>
            <person name="Lipzen A."/>
            <person name="Chen C."/>
            <person name="Johnson J."/>
            <person name="Sharma A."/>
            <person name="Barry K."/>
            <person name="Grigoriev I.V."/>
            <person name="Spatafora J.W."/>
        </authorList>
    </citation>
    <scope>NUCLEOTIDE SEQUENCE [LARGE SCALE GENOMIC DNA]</scope>
    <source>
        <strain evidence="1 2">AM-OR11-026</strain>
    </source>
</reference>
<protein>
    <recommendedName>
        <fullName evidence="3">BTB domain-containing protein</fullName>
    </recommendedName>
</protein>